<dbReference type="AlphaFoldDB" id="K2GUN0"/>
<sequence>MFSEYYPLNLDLIKGLWKNAIFVFDTNILLNLYRYSNETSEQFLKTIEKLGNRAWLPHQVALEFHRNRLIVLSEEKKNYQDFEKRLNEIVGLVENKRSNPFLTEELFKELLSTKGKIKNEIDAKIESFNR</sequence>
<dbReference type="EMBL" id="AMFJ01000598">
    <property type="protein sequence ID" value="EKE27035.1"/>
    <property type="molecule type" value="Genomic_DNA"/>
</dbReference>
<feature type="domain" description="PIN like" evidence="1">
    <location>
        <begin position="21"/>
        <end position="128"/>
    </location>
</feature>
<evidence type="ECO:0000259" key="1">
    <source>
        <dbReference type="Pfam" id="PF18476"/>
    </source>
</evidence>
<dbReference type="InterPro" id="IPR041578">
    <property type="entry name" value="PIN_8"/>
</dbReference>
<reference evidence="2" key="1">
    <citation type="journal article" date="2012" name="Science">
        <title>Fermentation, hydrogen, and sulfur metabolism in multiple uncultivated bacterial phyla.</title>
        <authorList>
            <person name="Wrighton K.C."/>
            <person name="Thomas B.C."/>
            <person name="Sharon I."/>
            <person name="Miller C.S."/>
            <person name="Castelle C.J."/>
            <person name="VerBerkmoes N.C."/>
            <person name="Wilkins M.J."/>
            <person name="Hettich R.L."/>
            <person name="Lipton M.S."/>
            <person name="Williams K.H."/>
            <person name="Long P.E."/>
            <person name="Banfield J.F."/>
        </authorList>
    </citation>
    <scope>NUCLEOTIDE SEQUENCE [LARGE SCALE GENOMIC DNA]</scope>
</reference>
<dbReference type="Pfam" id="PF18476">
    <property type="entry name" value="PIN_8"/>
    <property type="match status" value="1"/>
</dbReference>
<evidence type="ECO:0000313" key="2">
    <source>
        <dbReference type="EMBL" id="EKE27035.1"/>
    </source>
</evidence>
<feature type="non-terminal residue" evidence="2">
    <location>
        <position position="130"/>
    </location>
</feature>
<name>K2GUN0_9BACT</name>
<proteinExistence type="predicted"/>
<protein>
    <recommendedName>
        <fullName evidence="1">PIN like domain-containing protein</fullName>
    </recommendedName>
</protein>
<gene>
    <name evidence="2" type="ORF">ACD_4C00082G0002</name>
</gene>
<accession>K2GUN0</accession>
<organism evidence="2">
    <name type="scientific">uncultured bacterium</name>
    <name type="common">gcode 4</name>
    <dbReference type="NCBI Taxonomy" id="1234023"/>
    <lineage>
        <taxon>Bacteria</taxon>
        <taxon>environmental samples</taxon>
    </lineage>
</organism>
<comment type="caution">
    <text evidence="2">The sequence shown here is derived from an EMBL/GenBank/DDBJ whole genome shotgun (WGS) entry which is preliminary data.</text>
</comment>